<comment type="similarity">
    <text evidence="6">Belongs to the ABC-4 integral membrane protein family.</text>
</comment>
<feature type="transmembrane region" description="Helical" evidence="7">
    <location>
        <begin position="342"/>
        <end position="366"/>
    </location>
</feature>
<dbReference type="PANTHER" id="PTHR30572:SF4">
    <property type="entry name" value="ABC TRANSPORTER PERMEASE YTRF"/>
    <property type="match status" value="1"/>
</dbReference>
<evidence type="ECO:0000256" key="4">
    <source>
        <dbReference type="ARBA" id="ARBA00022989"/>
    </source>
</evidence>
<dbReference type="GO" id="GO:0022857">
    <property type="term" value="F:transmembrane transporter activity"/>
    <property type="evidence" value="ECO:0007669"/>
    <property type="project" value="TreeGrafter"/>
</dbReference>
<dbReference type="PANTHER" id="PTHR30572">
    <property type="entry name" value="MEMBRANE COMPONENT OF TRANSPORTER-RELATED"/>
    <property type="match status" value="1"/>
</dbReference>
<proteinExistence type="inferred from homology"/>
<evidence type="ECO:0000313" key="14">
    <source>
        <dbReference type="Proteomes" id="UP000283341"/>
    </source>
</evidence>
<evidence type="ECO:0000259" key="8">
    <source>
        <dbReference type="Pfam" id="PF02687"/>
    </source>
</evidence>
<evidence type="ECO:0000313" key="11">
    <source>
        <dbReference type="EMBL" id="MDE8694118.1"/>
    </source>
</evidence>
<evidence type="ECO:0000313" key="13">
    <source>
        <dbReference type="Proteomes" id="UP000061809"/>
    </source>
</evidence>
<accession>A0A0P0GXV1</accession>
<evidence type="ECO:0000313" key="15">
    <source>
        <dbReference type="Proteomes" id="UP000482653"/>
    </source>
</evidence>
<evidence type="ECO:0000313" key="12">
    <source>
        <dbReference type="EMBL" id="RGS32999.1"/>
    </source>
</evidence>
<name>A0A0P0GXV1_9BACE</name>
<dbReference type="GO" id="GO:0005524">
    <property type="term" value="F:ATP binding"/>
    <property type="evidence" value="ECO:0007669"/>
    <property type="project" value="UniProtKB-KW"/>
</dbReference>
<feature type="transmembrane region" description="Helical" evidence="7">
    <location>
        <begin position="12"/>
        <end position="33"/>
    </location>
</feature>
<evidence type="ECO:0000256" key="3">
    <source>
        <dbReference type="ARBA" id="ARBA00022692"/>
    </source>
</evidence>
<reference evidence="10 15" key="3">
    <citation type="journal article" date="2019" name="Nat. Med.">
        <title>A library of human gut bacterial isolates paired with longitudinal multiomics data enables mechanistic microbiome research.</title>
        <authorList>
            <person name="Poyet M."/>
            <person name="Groussin M."/>
            <person name="Gibbons S.M."/>
            <person name="Avila-Pacheco J."/>
            <person name="Jiang X."/>
            <person name="Kearney S.M."/>
            <person name="Perrotta A.R."/>
            <person name="Berdy B."/>
            <person name="Zhao S."/>
            <person name="Lieberman T.D."/>
            <person name="Swanson P.K."/>
            <person name="Smith M."/>
            <person name="Roesemann S."/>
            <person name="Alexander J.E."/>
            <person name="Rich S.A."/>
            <person name="Livny J."/>
            <person name="Vlamakis H."/>
            <person name="Clish C."/>
            <person name="Bullock K."/>
            <person name="Deik A."/>
            <person name="Scott J."/>
            <person name="Pierce K.A."/>
            <person name="Xavier R.J."/>
            <person name="Alm E.J."/>
        </authorList>
    </citation>
    <scope>NUCLEOTIDE SEQUENCE [LARGE SCALE GENOMIC DNA]</scope>
    <source>
        <strain evidence="10 15">BIOML-A8</strain>
    </source>
</reference>
<dbReference type="EMBL" id="JARFID010000006">
    <property type="protein sequence ID" value="MDE8694118.1"/>
    <property type="molecule type" value="Genomic_DNA"/>
</dbReference>
<gene>
    <name evidence="9" type="primary">macB_13</name>
    <name evidence="9" type="ORF">BcellWH2_05173</name>
    <name evidence="12" type="ORF">DWX97_22795</name>
    <name evidence="10" type="ORF">F2Y87_19140</name>
    <name evidence="11" type="ORF">PZH42_08365</name>
</gene>
<organism evidence="9 13">
    <name type="scientific">Bacteroides cellulosilyticus</name>
    <dbReference type="NCBI Taxonomy" id="246787"/>
    <lineage>
        <taxon>Bacteria</taxon>
        <taxon>Pseudomonadati</taxon>
        <taxon>Bacteroidota</taxon>
        <taxon>Bacteroidia</taxon>
        <taxon>Bacteroidales</taxon>
        <taxon>Bacteroidaceae</taxon>
        <taxon>Bacteroides</taxon>
    </lineage>
</organism>
<dbReference type="Proteomes" id="UP000283341">
    <property type="component" value="Unassembled WGS sequence"/>
</dbReference>
<reference evidence="11" key="4">
    <citation type="submission" date="2023-03" db="EMBL/GenBank/DDBJ databases">
        <title>DFI Biobank Strains.</title>
        <authorList>
            <person name="Mostad J."/>
            <person name="Paddock L."/>
            <person name="Medina S."/>
            <person name="Waligurski E."/>
            <person name="Barat B."/>
            <person name="Smith R."/>
            <person name="Burgo V."/>
            <person name="Metcalfe C."/>
            <person name="Woodson C."/>
            <person name="Sundararajan A."/>
            <person name="Ramaswamy R."/>
            <person name="Lin H."/>
            <person name="Pamer E.G."/>
        </authorList>
    </citation>
    <scope>NUCLEOTIDE SEQUENCE</scope>
    <source>
        <strain evidence="11">DFI.9.5</strain>
    </source>
</reference>
<dbReference type="EC" id="3.6.3.-" evidence="9"/>
<reference evidence="12 14" key="2">
    <citation type="submission" date="2018-08" db="EMBL/GenBank/DDBJ databases">
        <title>A genome reference for cultivated species of the human gut microbiota.</title>
        <authorList>
            <person name="Zou Y."/>
            <person name="Xue W."/>
            <person name="Luo G."/>
        </authorList>
    </citation>
    <scope>NUCLEOTIDE SEQUENCE [LARGE SCALE GENOMIC DNA]</scope>
    <source>
        <strain evidence="12 14">AF22-3AC</strain>
    </source>
</reference>
<dbReference type="PATRIC" id="fig|246787.4.peg.5343"/>
<dbReference type="GO" id="GO:0005886">
    <property type="term" value="C:plasma membrane"/>
    <property type="evidence" value="ECO:0007669"/>
    <property type="project" value="UniProtKB-SubCell"/>
</dbReference>
<evidence type="ECO:0000256" key="7">
    <source>
        <dbReference type="SAM" id="Phobius"/>
    </source>
</evidence>
<keyword evidence="3 7" id="KW-0812">Transmembrane</keyword>
<dbReference type="Proteomes" id="UP000482653">
    <property type="component" value="Unassembled WGS sequence"/>
</dbReference>
<sequence length="424" mass="48318">MKNLLTQIKNEWRSNLFLLVELLLVFAVLWYIVDWVTVTARVYRAPMGFDTEHCYNLSFSTLTSKSALYNPELTVEDNIDALLEITERLRHRPGVEAVSISQNCYPYNEGSNSAQFYLQDSIHVGAYLVWSDPDFYRVFRYQAVDGGSSEQLAAAISDQTMIITSNITEDYPVLDLPDARPLLNREVALTYPDRGYHRRIAAIAVPVRRSHFETSHEWGGAFIGNNLNRDELINELGNVRYVQVSLRVSPDADKDFVDALMADADRLYRVGNIFLLEASSFSDIRHISELEDVNEVKTQLCILFFLMLNIFLGVIGTFWFRTQHRRREVALRMAMGSSRRGIFLRLMGEGILLLTVAAIPALIIAFNVGIAELVDISKMQFTVDRFLIAAILTWLLMALMIIVGIWYPAYKAMQLQPADALHDE</sequence>
<keyword evidence="9" id="KW-0547">Nucleotide-binding</keyword>
<feature type="domain" description="ABC3 transporter permease C-terminal" evidence="8">
    <location>
        <begin position="301"/>
        <end position="417"/>
    </location>
</feature>
<dbReference type="Proteomes" id="UP001221924">
    <property type="component" value="Unassembled WGS sequence"/>
</dbReference>
<comment type="subcellular location">
    <subcellularLocation>
        <location evidence="1">Cell membrane</location>
        <topology evidence="1">Multi-pass membrane protein</topology>
    </subcellularLocation>
</comment>
<evidence type="ECO:0000256" key="2">
    <source>
        <dbReference type="ARBA" id="ARBA00022475"/>
    </source>
</evidence>
<dbReference type="EMBL" id="VVYX01000025">
    <property type="protein sequence ID" value="KAA5416234.1"/>
    <property type="molecule type" value="Genomic_DNA"/>
</dbReference>
<evidence type="ECO:0000313" key="9">
    <source>
        <dbReference type="EMBL" id="ALJ62381.1"/>
    </source>
</evidence>
<evidence type="ECO:0000313" key="10">
    <source>
        <dbReference type="EMBL" id="KAA5416234.1"/>
    </source>
</evidence>
<dbReference type="RefSeq" id="WP_029429112.1">
    <property type="nucleotide sequence ID" value="NZ_CP012801.1"/>
</dbReference>
<dbReference type="InterPro" id="IPR050250">
    <property type="entry name" value="Macrolide_Exporter_MacB"/>
</dbReference>
<dbReference type="Pfam" id="PF02687">
    <property type="entry name" value="FtsX"/>
    <property type="match status" value="1"/>
</dbReference>
<keyword evidence="4 7" id="KW-1133">Transmembrane helix</keyword>
<keyword evidence="9" id="KW-0378">Hydrolase</keyword>
<dbReference type="EMBL" id="CP012801">
    <property type="protein sequence ID" value="ALJ62381.1"/>
    <property type="molecule type" value="Genomic_DNA"/>
</dbReference>
<dbReference type="Proteomes" id="UP000061809">
    <property type="component" value="Chromosome"/>
</dbReference>
<dbReference type="AlphaFoldDB" id="A0A0P0GXV1"/>
<keyword evidence="2" id="KW-1003">Cell membrane</keyword>
<dbReference type="EMBL" id="QRVJ01000032">
    <property type="protein sequence ID" value="RGS32999.1"/>
    <property type="molecule type" value="Genomic_DNA"/>
</dbReference>
<dbReference type="GO" id="GO:0016787">
    <property type="term" value="F:hydrolase activity"/>
    <property type="evidence" value="ECO:0007669"/>
    <property type="project" value="UniProtKB-KW"/>
</dbReference>
<protein>
    <submittedName>
        <fullName evidence="10">ABC transporter permease</fullName>
    </submittedName>
    <submittedName>
        <fullName evidence="11">FtsX-like permease family protein</fullName>
    </submittedName>
    <submittedName>
        <fullName evidence="9">Macrolide export ATP-binding/permease protein MacB</fullName>
        <ecNumber evidence="9">3.6.3.-</ecNumber>
    </submittedName>
</protein>
<dbReference type="KEGG" id="bcel:BcellWH2_05173"/>
<feature type="transmembrane region" description="Helical" evidence="7">
    <location>
        <begin position="386"/>
        <end position="407"/>
    </location>
</feature>
<feature type="transmembrane region" description="Helical" evidence="7">
    <location>
        <begin position="302"/>
        <end position="321"/>
    </location>
</feature>
<evidence type="ECO:0000256" key="6">
    <source>
        <dbReference type="ARBA" id="ARBA00038076"/>
    </source>
</evidence>
<keyword evidence="9" id="KW-0067">ATP-binding</keyword>
<evidence type="ECO:0000256" key="1">
    <source>
        <dbReference type="ARBA" id="ARBA00004651"/>
    </source>
</evidence>
<keyword evidence="5 7" id="KW-0472">Membrane</keyword>
<evidence type="ECO:0000256" key="5">
    <source>
        <dbReference type="ARBA" id="ARBA00023136"/>
    </source>
</evidence>
<reference evidence="9 13" key="1">
    <citation type="journal article" date="2015" name="Science">
        <title>Genetic determinants of in vivo fitness and diet responsiveness in multiple human gut Bacteroides.</title>
        <authorList>
            <person name="Wu M."/>
            <person name="McNulty N.P."/>
            <person name="Rodionov D.A."/>
            <person name="Khoroshkin M.S."/>
            <person name="Griffin N.W."/>
            <person name="Cheng J."/>
            <person name="Latreille P."/>
            <person name="Kerstetter R.A."/>
            <person name="Terrapon N."/>
            <person name="Henrissat B."/>
            <person name="Osterman A.L."/>
            <person name="Gordon J.I."/>
        </authorList>
    </citation>
    <scope>NUCLEOTIDE SEQUENCE [LARGE SCALE GENOMIC DNA]</scope>
    <source>
        <strain evidence="9 13">WH2</strain>
    </source>
</reference>
<dbReference type="InterPro" id="IPR003838">
    <property type="entry name" value="ABC3_permease_C"/>
</dbReference>